<feature type="compositionally biased region" description="Polar residues" evidence="1">
    <location>
        <begin position="17"/>
        <end position="30"/>
    </location>
</feature>
<dbReference type="STRING" id="1802207.A3D44_00190"/>
<reference evidence="2 3" key="1">
    <citation type="journal article" date="2016" name="Nat. Commun.">
        <title>Thousands of microbial genomes shed light on interconnected biogeochemical processes in an aquifer system.</title>
        <authorList>
            <person name="Anantharaman K."/>
            <person name="Brown C.T."/>
            <person name="Hug L.A."/>
            <person name="Sharon I."/>
            <person name="Castelle C.J."/>
            <person name="Probst A.J."/>
            <person name="Thomas B.C."/>
            <person name="Singh A."/>
            <person name="Wilkins M.J."/>
            <person name="Karaoz U."/>
            <person name="Brodie E.L."/>
            <person name="Williams K.H."/>
            <person name="Hubbard S.S."/>
            <person name="Banfield J.F."/>
        </authorList>
    </citation>
    <scope>NUCLEOTIDE SEQUENCE [LARGE SCALE GENOMIC DNA]</scope>
</reference>
<accession>A0A1G2I3D7</accession>
<organism evidence="2 3">
    <name type="scientific">Candidatus Staskawiczbacteria bacterium RIFCSPHIGHO2_02_FULL_42_22</name>
    <dbReference type="NCBI Taxonomy" id="1802207"/>
    <lineage>
        <taxon>Bacteria</taxon>
        <taxon>Candidatus Staskawicziibacteriota</taxon>
    </lineage>
</organism>
<evidence type="ECO:0000313" key="3">
    <source>
        <dbReference type="Proteomes" id="UP000178820"/>
    </source>
</evidence>
<name>A0A1G2I3D7_9BACT</name>
<feature type="compositionally biased region" description="Basic and acidic residues" evidence="1">
    <location>
        <begin position="249"/>
        <end position="275"/>
    </location>
</feature>
<feature type="region of interest" description="Disordered" evidence="1">
    <location>
        <begin position="214"/>
        <end position="287"/>
    </location>
</feature>
<feature type="compositionally biased region" description="Basic and acidic residues" evidence="1">
    <location>
        <begin position="38"/>
        <end position="50"/>
    </location>
</feature>
<evidence type="ECO:0000256" key="1">
    <source>
        <dbReference type="SAM" id="MobiDB-lite"/>
    </source>
</evidence>
<protein>
    <submittedName>
        <fullName evidence="2">Uncharacterized protein</fullName>
    </submittedName>
</protein>
<evidence type="ECO:0000313" key="2">
    <source>
        <dbReference type="EMBL" id="OGZ68971.1"/>
    </source>
</evidence>
<feature type="region of interest" description="Disordered" evidence="1">
    <location>
        <begin position="1"/>
        <end position="54"/>
    </location>
</feature>
<dbReference type="AlphaFoldDB" id="A0A1G2I3D7"/>
<proteinExistence type="predicted"/>
<feature type="region of interest" description="Disordered" evidence="1">
    <location>
        <begin position="109"/>
        <end position="146"/>
    </location>
</feature>
<sequence>MPRKQETGKKGPENNDLENQLPVQENSSDSLLGANKMKALEEEADWERTKANRAPQEITALKEEINDSNSEEVALQKLTSDQERQRVRDMVVAGELVFKDGYFLTPEEAEFQKLSPQEKEERAKAQKAENDVKSDQARERKKEKYENSWWESDNPKVIVLGFFGAKDGGASFITKERLVGALQEVLKRPVSEEEFEDQKAYLALVNEVEKTVQSDSATKELLITKEERDNAQQTKDAEMKYAQARKKIYKEDKEREEKKERAERDAESKKEEQGGGKKSWLKRFFGG</sequence>
<feature type="compositionally biased region" description="Basic and acidic residues" evidence="1">
    <location>
        <begin position="222"/>
        <end position="239"/>
    </location>
</feature>
<dbReference type="EMBL" id="MHOT01000016">
    <property type="protein sequence ID" value="OGZ68971.1"/>
    <property type="molecule type" value="Genomic_DNA"/>
</dbReference>
<gene>
    <name evidence="2" type="ORF">A3D44_00190</name>
</gene>
<feature type="compositionally biased region" description="Basic and acidic residues" evidence="1">
    <location>
        <begin position="1"/>
        <end position="13"/>
    </location>
</feature>
<feature type="compositionally biased region" description="Basic and acidic residues" evidence="1">
    <location>
        <begin position="116"/>
        <end position="146"/>
    </location>
</feature>
<dbReference type="Proteomes" id="UP000178820">
    <property type="component" value="Unassembled WGS sequence"/>
</dbReference>
<comment type="caution">
    <text evidence="2">The sequence shown here is derived from an EMBL/GenBank/DDBJ whole genome shotgun (WGS) entry which is preliminary data.</text>
</comment>